<dbReference type="Proteomes" id="UP000219573">
    <property type="component" value="Unassembled WGS sequence"/>
</dbReference>
<organism evidence="4 5">
    <name type="scientific">Orenia metallireducens</name>
    <dbReference type="NCBI Taxonomy" id="1413210"/>
    <lineage>
        <taxon>Bacteria</taxon>
        <taxon>Bacillati</taxon>
        <taxon>Bacillota</taxon>
        <taxon>Clostridia</taxon>
        <taxon>Halanaerobiales</taxon>
        <taxon>Halobacteroidaceae</taxon>
        <taxon>Orenia</taxon>
    </lineage>
</organism>
<dbReference type="RefSeq" id="WP_097018492.1">
    <property type="nucleotide sequence ID" value="NZ_OBDZ01000019.1"/>
</dbReference>
<dbReference type="EC" id="3.1.4.-" evidence="2"/>
<dbReference type="GO" id="GO:0005737">
    <property type="term" value="C:cytoplasm"/>
    <property type="evidence" value="ECO:0007669"/>
    <property type="project" value="TreeGrafter"/>
</dbReference>
<proteinExistence type="inferred from homology"/>
<dbReference type="EMBL" id="OBDZ01000019">
    <property type="protein sequence ID" value="SNY35097.1"/>
    <property type="molecule type" value="Genomic_DNA"/>
</dbReference>
<dbReference type="InterPro" id="IPR011152">
    <property type="entry name" value="Pesterase_MJ0912"/>
</dbReference>
<dbReference type="GO" id="GO:0016791">
    <property type="term" value="F:phosphatase activity"/>
    <property type="evidence" value="ECO:0007669"/>
    <property type="project" value="TreeGrafter"/>
</dbReference>
<evidence type="ECO:0000313" key="4">
    <source>
        <dbReference type="EMBL" id="SNY35097.1"/>
    </source>
</evidence>
<reference evidence="5" key="1">
    <citation type="submission" date="2017-09" db="EMBL/GenBank/DDBJ databases">
        <authorList>
            <person name="Varghese N."/>
            <person name="Submissions S."/>
        </authorList>
    </citation>
    <scope>NUCLEOTIDE SEQUENCE [LARGE SCALE GENOMIC DNA]</scope>
    <source>
        <strain evidence="5">MSL47</strain>
    </source>
</reference>
<dbReference type="InterPro" id="IPR000979">
    <property type="entry name" value="Phosphodiesterase_MJ0936/Vps29"/>
</dbReference>
<dbReference type="NCBIfam" id="TIGR00040">
    <property type="entry name" value="yfcE"/>
    <property type="match status" value="1"/>
</dbReference>
<dbReference type="STRING" id="1413210.U472_05120"/>
<protein>
    <recommendedName>
        <fullName evidence="2">Phosphoesterase</fullName>
        <ecNumber evidence="2">3.1.4.-</ecNumber>
    </recommendedName>
</protein>
<dbReference type="InterPro" id="IPR024654">
    <property type="entry name" value="Calcineurin-like_PHP_lpxH"/>
</dbReference>
<evidence type="ECO:0000256" key="1">
    <source>
        <dbReference type="ARBA" id="ARBA00008950"/>
    </source>
</evidence>
<evidence type="ECO:0000313" key="5">
    <source>
        <dbReference type="Proteomes" id="UP000219573"/>
    </source>
</evidence>
<accession>A0A285HHD8</accession>
<dbReference type="InterPro" id="IPR029052">
    <property type="entry name" value="Metallo-depent_PP-like"/>
</dbReference>
<feature type="domain" description="Calcineurin-like phosphoesterase" evidence="3">
    <location>
        <begin position="1"/>
        <end position="195"/>
    </location>
</feature>
<dbReference type="Pfam" id="PF12850">
    <property type="entry name" value="Metallophos_2"/>
    <property type="match status" value="1"/>
</dbReference>
<dbReference type="SUPFAM" id="SSF56300">
    <property type="entry name" value="Metallo-dependent phosphatases"/>
    <property type="match status" value="1"/>
</dbReference>
<evidence type="ECO:0000256" key="2">
    <source>
        <dbReference type="RuleBase" id="RU362039"/>
    </source>
</evidence>
<sequence>MRVAVISDVHGNIFALESVLEDIKGRDIDEIVCTGDLVGYGPFPNEVIAMIQEKGIKTIQGNYDDAIGNRRIACGCDYKTERSQKIGMSSMNYTAMETTEENKEFLANLPFSLTLEIEDKTALFVHGSPRKINEYLYEDSEAVAEVAEEIEEDILVCGHTHLPYHRIIKGKHMMNVGSIGKPKHGNPNAIYTIIEVIDGKIKTEFIEVIYPVAKLTAAIKETDLAEELVEVFEKGNS</sequence>
<dbReference type="PANTHER" id="PTHR42850:SF2">
    <property type="entry name" value="BLL5683 PROTEIN"/>
    <property type="match status" value="1"/>
</dbReference>
<keyword evidence="2" id="KW-0479">Metal-binding</keyword>
<keyword evidence="5" id="KW-1185">Reference proteome</keyword>
<dbReference type="InterPro" id="IPR050126">
    <property type="entry name" value="Ap4A_hydrolase"/>
</dbReference>
<dbReference type="Gene3D" id="3.60.21.10">
    <property type="match status" value="1"/>
</dbReference>
<dbReference type="GO" id="GO:0046872">
    <property type="term" value="F:metal ion binding"/>
    <property type="evidence" value="ECO:0007669"/>
    <property type="project" value="UniProtKB-KW"/>
</dbReference>
<evidence type="ECO:0000259" key="3">
    <source>
        <dbReference type="Pfam" id="PF12850"/>
    </source>
</evidence>
<gene>
    <name evidence="4" type="ORF">SAMN06265827_11935</name>
</gene>
<name>A0A285HHD8_9FIRM</name>
<dbReference type="PIRSF" id="PIRSF000883">
    <property type="entry name" value="Pesterase_MJ0912"/>
    <property type="match status" value="1"/>
</dbReference>
<comment type="cofactor">
    <cofactor evidence="2">
        <name>a divalent metal cation</name>
        <dbReference type="ChEBI" id="CHEBI:60240"/>
    </cofactor>
</comment>
<comment type="similarity">
    <text evidence="1 2">Belongs to the metallophosphoesterase superfamily. YfcE family.</text>
</comment>
<dbReference type="PANTHER" id="PTHR42850">
    <property type="entry name" value="METALLOPHOSPHOESTERASE"/>
    <property type="match status" value="1"/>
</dbReference>
<dbReference type="AlphaFoldDB" id="A0A285HHD8"/>
<dbReference type="OrthoDB" id="9800565at2"/>